<dbReference type="EMBL" id="LLXI01007118">
    <property type="protein sequence ID" value="PKY62440.1"/>
    <property type="molecule type" value="Genomic_DNA"/>
</dbReference>
<name>A0A2I1HU73_9GLOM</name>
<protein>
    <submittedName>
        <fullName evidence="2">Uncharacterized protein</fullName>
    </submittedName>
</protein>
<gene>
    <name evidence="2" type="ORF">RhiirA4_527083</name>
</gene>
<feature type="non-terminal residue" evidence="2">
    <location>
        <position position="107"/>
    </location>
</feature>
<proteinExistence type="predicted"/>
<sequence length="107" mass="11921">LLFIRSSFDPFFTSSLGLSSLCLGLLLDLLLGPFLSLFRVKKRSSDDCDIITIENAEFDNIEVEEGSTLSLFGIEIKSKVWVYVGWECESMGWECGLGVWECGLGVQ</sequence>
<feature type="transmembrane region" description="Helical" evidence="1">
    <location>
        <begin position="12"/>
        <end position="35"/>
    </location>
</feature>
<dbReference type="AlphaFoldDB" id="A0A2I1HU73"/>
<organism evidence="2 3">
    <name type="scientific">Rhizophagus irregularis</name>
    <dbReference type="NCBI Taxonomy" id="588596"/>
    <lineage>
        <taxon>Eukaryota</taxon>
        <taxon>Fungi</taxon>
        <taxon>Fungi incertae sedis</taxon>
        <taxon>Mucoromycota</taxon>
        <taxon>Glomeromycotina</taxon>
        <taxon>Glomeromycetes</taxon>
        <taxon>Glomerales</taxon>
        <taxon>Glomeraceae</taxon>
        <taxon>Rhizophagus</taxon>
    </lineage>
</organism>
<accession>A0A2I1HU73</accession>
<evidence type="ECO:0000313" key="3">
    <source>
        <dbReference type="Proteomes" id="UP000234323"/>
    </source>
</evidence>
<keyword evidence="1" id="KW-0812">Transmembrane</keyword>
<keyword evidence="3" id="KW-1185">Reference proteome</keyword>
<evidence type="ECO:0000313" key="2">
    <source>
        <dbReference type="EMBL" id="PKY62440.1"/>
    </source>
</evidence>
<feature type="non-terminal residue" evidence="2">
    <location>
        <position position="1"/>
    </location>
</feature>
<comment type="caution">
    <text evidence="2">The sequence shown here is derived from an EMBL/GenBank/DDBJ whole genome shotgun (WGS) entry which is preliminary data.</text>
</comment>
<evidence type="ECO:0000256" key="1">
    <source>
        <dbReference type="SAM" id="Phobius"/>
    </source>
</evidence>
<keyword evidence="1" id="KW-1133">Transmembrane helix</keyword>
<reference evidence="2 3" key="1">
    <citation type="submission" date="2015-10" db="EMBL/GenBank/DDBJ databases">
        <title>Genome analyses suggest a sexual origin of heterokaryosis in a supposedly ancient asexual fungus.</title>
        <authorList>
            <person name="Ropars J."/>
            <person name="Sedzielewska K."/>
            <person name="Noel J."/>
            <person name="Charron P."/>
            <person name="Farinelli L."/>
            <person name="Marton T."/>
            <person name="Kruger M."/>
            <person name="Pelin A."/>
            <person name="Brachmann A."/>
            <person name="Corradi N."/>
        </authorList>
    </citation>
    <scope>NUCLEOTIDE SEQUENCE [LARGE SCALE GENOMIC DNA]</scope>
    <source>
        <strain evidence="2 3">A4</strain>
    </source>
</reference>
<keyword evidence="1" id="KW-0472">Membrane</keyword>
<dbReference type="Proteomes" id="UP000234323">
    <property type="component" value="Unassembled WGS sequence"/>
</dbReference>